<organism evidence="2 3">
    <name type="scientific">PS1 clade bacterium</name>
    <dbReference type="NCBI Taxonomy" id="2175152"/>
    <lineage>
        <taxon>Bacteria</taxon>
        <taxon>Pseudomonadati</taxon>
        <taxon>Pseudomonadota</taxon>
        <taxon>Alphaproteobacteria</taxon>
        <taxon>PS1 clade</taxon>
    </lineage>
</organism>
<comment type="caution">
    <text evidence="2">The sequence shown here is derived from an EMBL/GenBank/DDBJ whole genome shotgun (WGS) entry which is preliminary data.</text>
</comment>
<proteinExistence type="predicted"/>
<evidence type="ECO:0000313" key="3">
    <source>
        <dbReference type="Proteomes" id="UP000252289"/>
    </source>
</evidence>
<feature type="region of interest" description="Disordered" evidence="1">
    <location>
        <begin position="20"/>
        <end position="41"/>
    </location>
</feature>
<name>A0A368EM94_9PROT</name>
<gene>
    <name evidence="2" type="ORF">DBW64_01610</name>
</gene>
<protein>
    <submittedName>
        <fullName evidence="2">Uncharacterized protein</fullName>
    </submittedName>
</protein>
<evidence type="ECO:0000256" key="1">
    <source>
        <dbReference type="SAM" id="MobiDB-lite"/>
    </source>
</evidence>
<dbReference type="Proteomes" id="UP000252289">
    <property type="component" value="Unassembled WGS sequence"/>
</dbReference>
<sequence>MSATETKDMTDTILQNQLASHPDSDLDTNLDSSIPPQSGQAAFPTGGRALANLLLMEHDFRRARYKREIANILATRLDGFTHCDGVIVWVKKNKGSDVIMSRLEGSQLKTIKDKNLEKWAKKLSSWMDKTNAPAGELDTETIPAKIFDLWPDIFPLEGFHVPLNCPGKGRAGGVLLMRSQPWGEAIKIMLQKLGEAAGYSLKALELGIYNKTASNLPLLLGLLGVATLLSGTALTVMDIIPTPDYLQPAIHLLKDLTGLGI</sequence>
<evidence type="ECO:0000313" key="2">
    <source>
        <dbReference type="EMBL" id="RCL85143.1"/>
    </source>
</evidence>
<accession>A0A368EM94</accession>
<dbReference type="AlphaFoldDB" id="A0A368EM94"/>
<dbReference type="EMBL" id="QOQK01000004">
    <property type="protein sequence ID" value="RCL85143.1"/>
    <property type="molecule type" value="Genomic_DNA"/>
</dbReference>
<reference evidence="2 3" key="1">
    <citation type="journal article" date="2018" name="Microbiome">
        <title>Fine metagenomic profile of the Mediterranean stratified and mixed water columns revealed by assembly and recruitment.</title>
        <authorList>
            <person name="Haro-Moreno J.M."/>
            <person name="Lopez-Perez M."/>
            <person name="De La Torre J.R."/>
            <person name="Picazo A."/>
            <person name="Camacho A."/>
            <person name="Rodriguez-Valera F."/>
        </authorList>
    </citation>
    <scope>NUCLEOTIDE SEQUENCE [LARGE SCALE GENOMIC DNA]</scope>
    <source>
        <strain evidence="2">MED-G50</strain>
    </source>
</reference>
<feature type="compositionally biased region" description="Polar residues" evidence="1">
    <location>
        <begin position="27"/>
        <end position="40"/>
    </location>
</feature>